<keyword evidence="4" id="KW-0963">Cytoplasm</keyword>
<dbReference type="AlphaFoldDB" id="A0A0P0JNY9"/>
<dbReference type="EC" id="3.6.1.9" evidence="4"/>
<comment type="similarity">
    <text evidence="4">Belongs to the Maf family.</text>
</comment>
<evidence type="ECO:0000256" key="4">
    <source>
        <dbReference type="HAMAP-Rule" id="MF_00528"/>
    </source>
</evidence>
<comment type="catalytic activity">
    <reaction evidence="4">
        <text>a ribonucleoside 5'-triphosphate + H2O = a ribonucleoside 5'-phosphate + diphosphate + H(+)</text>
        <dbReference type="Rhea" id="RHEA:23996"/>
        <dbReference type="ChEBI" id="CHEBI:15377"/>
        <dbReference type="ChEBI" id="CHEBI:15378"/>
        <dbReference type="ChEBI" id="CHEBI:33019"/>
        <dbReference type="ChEBI" id="CHEBI:58043"/>
        <dbReference type="ChEBI" id="CHEBI:61557"/>
        <dbReference type="EC" id="3.6.1.9"/>
    </reaction>
</comment>
<gene>
    <name evidence="5" type="primary">maf</name>
    <name evidence="5" type="ORF">BVIRIDIS_27300</name>
</gene>
<dbReference type="GO" id="GO:0047429">
    <property type="term" value="F:nucleoside triphosphate diphosphatase activity"/>
    <property type="evidence" value="ECO:0007669"/>
    <property type="project" value="UniProtKB-EC"/>
</dbReference>
<dbReference type="OrthoDB" id="9813962at2"/>
<dbReference type="GO" id="GO:0009117">
    <property type="term" value="P:nucleotide metabolic process"/>
    <property type="evidence" value="ECO:0007669"/>
    <property type="project" value="UniProtKB-KW"/>
</dbReference>
<dbReference type="SUPFAM" id="SSF52972">
    <property type="entry name" value="ITPase-like"/>
    <property type="match status" value="1"/>
</dbReference>
<dbReference type="STRING" id="1079.BVIR_3286"/>
<dbReference type="Gene3D" id="3.90.950.10">
    <property type="match status" value="1"/>
</dbReference>
<accession>A0A0P0JNY9</accession>
<evidence type="ECO:0000256" key="3">
    <source>
        <dbReference type="ARBA" id="ARBA00023080"/>
    </source>
</evidence>
<dbReference type="HAMAP" id="MF_00528">
    <property type="entry name" value="Maf"/>
    <property type="match status" value="1"/>
</dbReference>
<protein>
    <recommendedName>
        <fullName evidence="4">Nucleoside triphosphate pyrophosphatase</fullName>
        <ecNumber evidence="4">3.6.1.9</ecNumber>
    </recommendedName>
    <alternativeName>
        <fullName evidence="4">Nucleotide pyrophosphatase</fullName>
        <shortName evidence="4">Nucleotide PPase</shortName>
    </alternativeName>
</protein>
<feature type="active site" description="Proton acceptor" evidence="4">
    <location>
        <position position="75"/>
    </location>
</feature>
<organism evidence="5 6">
    <name type="scientific">Blastochloris viridis</name>
    <name type="common">Rhodopseudomonas viridis</name>
    <dbReference type="NCBI Taxonomy" id="1079"/>
    <lineage>
        <taxon>Bacteria</taxon>
        <taxon>Pseudomonadati</taxon>
        <taxon>Pseudomonadota</taxon>
        <taxon>Alphaproteobacteria</taxon>
        <taxon>Hyphomicrobiales</taxon>
        <taxon>Blastochloridaceae</taxon>
        <taxon>Blastochloris</taxon>
    </lineage>
</organism>
<dbReference type="InterPro" id="IPR003697">
    <property type="entry name" value="Maf-like"/>
</dbReference>
<name>A0A0P0JNY9_BLAVI</name>
<dbReference type="Pfam" id="PF02545">
    <property type="entry name" value="Maf"/>
    <property type="match status" value="1"/>
</dbReference>
<comment type="subcellular location">
    <subcellularLocation>
        <location evidence="4">Cytoplasm</location>
    </subcellularLocation>
</comment>
<dbReference type="RefSeq" id="WP_055038524.1">
    <property type="nucleotide sequence ID" value="NZ_AP014854.2"/>
</dbReference>
<evidence type="ECO:0000256" key="1">
    <source>
        <dbReference type="ARBA" id="ARBA00001968"/>
    </source>
</evidence>
<dbReference type="EMBL" id="LN907867">
    <property type="protein sequence ID" value="CUU43704.1"/>
    <property type="molecule type" value="Genomic_DNA"/>
</dbReference>
<dbReference type="InterPro" id="IPR029001">
    <property type="entry name" value="ITPase-like_fam"/>
</dbReference>
<comment type="function">
    <text evidence="4">Nucleoside triphosphate pyrophosphatase. May have a dual role in cell division arrest and in preventing the incorporation of modified nucleotides into cellular nucleic acids.</text>
</comment>
<comment type="cofactor">
    <cofactor evidence="1 4">
        <name>a divalent metal cation</name>
        <dbReference type="ChEBI" id="CHEBI:60240"/>
    </cofactor>
</comment>
<dbReference type="PIRSF" id="PIRSF006305">
    <property type="entry name" value="Maf"/>
    <property type="match status" value="1"/>
</dbReference>
<reference evidence="6" key="1">
    <citation type="journal article" date="2016" name="Genome Announc.">
        <title>Revised genome sequence of the purple photosynthetic bacterium Blastochloris viridis.</title>
        <authorList>
            <person name="Liu L.N."/>
            <person name="Faulkner M."/>
            <person name="Liu X."/>
            <person name="Huang F."/>
            <person name="Darby A.C."/>
            <person name="Hall N."/>
        </authorList>
    </citation>
    <scope>NUCLEOTIDE SEQUENCE [LARGE SCALE GENOMIC DNA]</scope>
    <source>
        <strain evidence="6">ATCC 19567 / DSM 133 / F</strain>
    </source>
</reference>
<dbReference type="PANTHER" id="PTHR43213">
    <property type="entry name" value="BIFUNCTIONAL DTTP/UTP PYROPHOSPHATASE/METHYLTRANSFERASE PROTEIN-RELATED"/>
    <property type="match status" value="1"/>
</dbReference>
<evidence type="ECO:0000313" key="6">
    <source>
        <dbReference type="Proteomes" id="UP000065734"/>
    </source>
</evidence>
<keyword evidence="3 4" id="KW-0546">Nucleotide metabolism</keyword>
<dbReference type="Proteomes" id="UP000065734">
    <property type="component" value="Chromosome I"/>
</dbReference>
<comment type="catalytic activity">
    <reaction evidence="4">
        <text>a 2'-deoxyribonucleoside 5'-triphosphate + H2O = a 2'-deoxyribonucleoside 5'-phosphate + diphosphate + H(+)</text>
        <dbReference type="Rhea" id="RHEA:44644"/>
        <dbReference type="ChEBI" id="CHEBI:15377"/>
        <dbReference type="ChEBI" id="CHEBI:15378"/>
        <dbReference type="ChEBI" id="CHEBI:33019"/>
        <dbReference type="ChEBI" id="CHEBI:61560"/>
        <dbReference type="ChEBI" id="CHEBI:65317"/>
        <dbReference type="EC" id="3.6.1.9"/>
    </reaction>
</comment>
<sequence>MSLWRLPEPLCLASKSPARRDLLIAAGIPVEIRPADIDERAVSVPEGTRLALELAAAKALAVSRLLPGRLVLGADQTMSIGPTVIHKAANLAEARRILDLLRGRTHHLHSAAALARDGAVVWRGVDVAELEMRQFGDRFRECYLDAIGESVTETVGGYRLEGLGIHLFSRMSGDHATILGLPLLALLAALRQEGALEQ</sequence>
<dbReference type="GO" id="GO:0005737">
    <property type="term" value="C:cytoplasm"/>
    <property type="evidence" value="ECO:0007669"/>
    <property type="project" value="UniProtKB-SubCell"/>
</dbReference>
<dbReference type="PANTHER" id="PTHR43213:SF5">
    <property type="entry name" value="BIFUNCTIONAL DTTP_UTP PYROPHOSPHATASE_METHYLTRANSFERASE PROTEIN-RELATED"/>
    <property type="match status" value="1"/>
</dbReference>
<evidence type="ECO:0000256" key="2">
    <source>
        <dbReference type="ARBA" id="ARBA00022801"/>
    </source>
</evidence>
<proteinExistence type="inferred from homology"/>
<comment type="caution">
    <text evidence="4">Lacks conserved residue(s) required for the propagation of feature annotation.</text>
</comment>
<evidence type="ECO:0000313" key="5">
    <source>
        <dbReference type="EMBL" id="CUU43704.1"/>
    </source>
</evidence>
<dbReference type="KEGG" id="bvr:BVIR_3286"/>
<dbReference type="PATRIC" id="fig|1079.6.peg.3452"/>
<keyword evidence="2 4" id="KW-0378">Hydrolase</keyword>
<keyword evidence="6" id="KW-1185">Reference proteome</keyword>